<evidence type="ECO:0000313" key="2">
    <source>
        <dbReference type="Proteomes" id="UP000002363"/>
    </source>
</evidence>
<accession>A0A0H3CFL1</accession>
<dbReference type="Proteomes" id="UP000002363">
    <property type="component" value="Chromosome"/>
</dbReference>
<dbReference type="EnsemblBacteria" id="ADF60040">
    <property type="protein sequence ID" value="ADF60040"/>
    <property type="gene ID" value="ECL_00474"/>
</dbReference>
<proteinExistence type="predicted"/>
<evidence type="ECO:0000313" key="1">
    <source>
        <dbReference type="EMBL" id="ADF60040.1"/>
    </source>
</evidence>
<gene>
    <name evidence="1" type="ordered locus">ECL_00474</name>
</gene>
<dbReference type="AlphaFoldDB" id="A0A0H3CFL1"/>
<protein>
    <submittedName>
        <fullName evidence="1">Uncharacterized protein</fullName>
    </submittedName>
</protein>
<keyword evidence="2" id="KW-1185">Reference proteome</keyword>
<dbReference type="eggNOG" id="ENOG502ZF0U">
    <property type="taxonomic scope" value="Bacteria"/>
</dbReference>
<organism evidence="1 2">
    <name type="scientific">Enterobacter cloacae subsp. cloacae (strain ATCC 13047 / DSM 30054 / NBRC 13535 / NCTC 10005 / WDCM 00083 / NCDC 279-56)</name>
    <dbReference type="NCBI Taxonomy" id="716541"/>
    <lineage>
        <taxon>Bacteria</taxon>
        <taxon>Pseudomonadati</taxon>
        <taxon>Pseudomonadota</taxon>
        <taxon>Gammaproteobacteria</taxon>
        <taxon>Enterobacterales</taxon>
        <taxon>Enterobacteriaceae</taxon>
        <taxon>Enterobacter</taxon>
        <taxon>Enterobacter cloacae complex</taxon>
    </lineage>
</organism>
<dbReference type="STRING" id="716541.ECL_00474"/>
<dbReference type="HOGENOM" id="CLU_3327489_0_0_6"/>
<dbReference type="EMBL" id="CP001918">
    <property type="protein sequence ID" value="ADF60040.1"/>
    <property type="molecule type" value="Genomic_DNA"/>
</dbReference>
<reference evidence="1 2" key="1">
    <citation type="journal article" date="2010" name="J. Bacteriol.">
        <title>Complete genome sequence of Enterobacter cloacae subsp. cloacae type strain ATCC 13047.</title>
        <authorList>
            <person name="Ren Y."/>
            <person name="Ren Y."/>
            <person name="Zhou Z."/>
            <person name="Guo X."/>
            <person name="Li Y."/>
            <person name="Feng L."/>
            <person name="Wang L."/>
        </authorList>
    </citation>
    <scope>NUCLEOTIDE SEQUENCE [LARGE SCALE GENOMIC DNA]</scope>
    <source>
        <strain evidence="2">ATCC 13047 / DSM 30054 / NBRC 13535 / NCTC 10005 / WDCM 00083 / NCDC 279-56</strain>
    </source>
</reference>
<name>A0A0H3CFL1_ENTCC</name>
<sequence length="38" mass="4315">MSMVGYVVLLPDEDFRTQKETISVALHMYIAQVVTLSE</sequence>
<dbReference type="KEGG" id="enc:ECL_00474"/>